<feature type="domain" description="ARMC5-like ARM-repeats" evidence="2">
    <location>
        <begin position="62"/>
        <end position="422"/>
    </location>
</feature>
<dbReference type="PANTHER" id="PTHR23312">
    <property type="entry name" value="ARMC5 ARMADILLO REPEAT-CONTAINING -RELATED"/>
    <property type="match status" value="1"/>
</dbReference>
<proteinExistence type="predicted"/>
<evidence type="ECO:0000313" key="4">
    <source>
        <dbReference type="Proteomes" id="UP000095300"/>
    </source>
</evidence>
<dbReference type="Proteomes" id="UP000095300">
    <property type="component" value="Unassembled WGS sequence"/>
</dbReference>
<keyword evidence="4" id="KW-1185">Reference proteome</keyword>
<dbReference type="InterPro" id="IPR011989">
    <property type="entry name" value="ARM-like"/>
</dbReference>
<reference evidence="3" key="1">
    <citation type="submission" date="2020-05" db="UniProtKB">
        <authorList>
            <consortium name="EnsemblMetazoa"/>
        </authorList>
    </citation>
    <scope>IDENTIFICATION</scope>
    <source>
        <strain evidence="3">USDA</strain>
    </source>
</reference>
<dbReference type="SUPFAM" id="SSF54695">
    <property type="entry name" value="POZ domain"/>
    <property type="match status" value="1"/>
</dbReference>
<feature type="region of interest" description="Disordered" evidence="1">
    <location>
        <begin position="473"/>
        <end position="546"/>
    </location>
</feature>
<protein>
    <recommendedName>
        <fullName evidence="2">ARMC5-like ARM-repeats domain-containing protein</fullName>
    </recommendedName>
</protein>
<dbReference type="GO" id="GO:0009653">
    <property type="term" value="P:anatomical structure morphogenesis"/>
    <property type="evidence" value="ECO:0007669"/>
    <property type="project" value="TreeGrafter"/>
</dbReference>
<evidence type="ECO:0000256" key="1">
    <source>
        <dbReference type="SAM" id="MobiDB-lite"/>
    </source>
</evidence>
<organism evidence="3 4">
    <name type="scientific">Stomoxys calcitrans</name>
    <name type="common">Stable fly</name>
    <name type="synonym">Conops calcitrans</name>
    <dbReference type="NCBI Taxonomy" id="35570"/>
    <lineage>
        <taxon>Eukaryota</taxon>
        <taxon>Metazoa</taxon>
        <taxon>Ecdysozoa</taxon>
        <taxon>Arthropoda</taxon>
        <taxon>Hexapoda</taxon>
        <taxon>Insecta</taxon>
        <taxon>Pterygota</taxon>
        <taxon>Neoptera</taxon>
        <taxon>Endopterygota</taxon>
        <taxon>Diptera</taxon>
        <taxon>Brachycera</taxon>
        <taxon>Muscomorpha</taxon>
        <taxon>Muscoidea</taxon>
        <taxon>Muscidae</taxon>
        <taxon>Stomoxys</taxon>
    </lineage>
</organism>
<evidence type="ECO:0000313" key="3">
    <source>
        <dbReference type="EnsemblMetazoa" id="SCAU012329-PA"/>
    </source>
</evidence>
<dbReference type="SMART" id="SM00185">
    <property type="entry name" value="ARM"/>
    <property type="match status" value="2"/>
</dbReference>
<dbReference type="SUPFAM" id="SSF48371">
    <property type="entry name" value="ARM repeat"/>
    <property type="match status" value="2"/>
</dbReference>
<accession>A0A1I8PYV0</accession>
<dbReference type="EnsemblMetazoa" id="SCAU012329-RA">
    <property type="protein sequence ID" value="SCAU012329-PA"/>
    <property type="gene ID" value="SCAU012329"/>
</dbReference>
<sequence length="1002" mass="112801">MNRQLVENILAVIKASTDKSVIVKGLTKLRTDVVKDKNGILLFREAGGVAPMVRFLSKPHEQILEVALSIMGNCCTDELSCKEALENKIFIPLATILKSIPNPLIQCRACRLLGNLAKVDANQLLSTHCPAIAQALCRIIEDASDVQTRMMAFRACRFLLANTQFMKHFLQSSGLTILLRILSATMKNESNDAEEKLLTDAQAPLKVGLKRNQHREKYFEEVARNLEGVRSDIFDHEVLKNSTRNSNAYIIPEERAALDLVCEILKCLLVISELQMSNVVWESLNRANCTLAPIVYFITDEKKNKHRSAALKILSNLSKNQGAFYILSSADSILAACELLVADEDLSESERRHCIHIISILSTDACNRSKIRRSGALRKFIAMIKDTGPPAEKASILNVLINFQYDNMSMDLMLREGLVLVLIKELNVYISSEEEFYKKKREEKLQSTKKRKLPDVVKEGKCKFAKVREETFFDSDSPSSSPRSYNGPSSPCSSSRSMSPVGSGYLYQPNQADSDEESYSPVCSDDEEEEDEQDTSSHLYNNPNASNNDHTIIMNLLDLAAHSEEDSILIEDEEEISQDVPAIKLPQLGNLPHNTIDVIDNLLFRVTCLVTKSNDLGKPETMNTLIKALNLFGVNTDFSGSLTNILLESQFFGNVIRQGISHQLYQLTKVKETSKDGFGFLDTLTSVGECNYGKEELARLLRSDDVISQKRAAITVGYLIRSKPLLYQFLNDGNALTLLLGIILSSRQDDFTAEAVDALTCMSRYTLGINVPQLNGDKRLDEYDEFVEDAGQSLHEHCDMRFVVHAPLRENEASTEGSESFECVEDDKNTTSTATTNVDFNKALLCSTSDVFNTMLNSDFREGKEGEIHLRNYTVSGLRYFLNLIVRKSKNLKYNIPPADKYSALLEAFEMSRIYIIPEMEQFVLQMLIALLDETNCLDVLEWSMKNYHVELTEMTINYYLCSSLSTEAKVNLFRTADYSTYSTEWFQMIMEAILARCRNGF</sequence>
<dbReference type="STRING" id="35570.A0A1I8PYV0"/>
<feature type="compositionally biased region" description="Low complexity" evidence="1">
    <location>
        <begin position="475"/>
        <end position="504"/>
    </location>
</feature>
<dbReference type="PANTHER" id="PTHR23312:SF8">
    <property type="entry name" value="ARMADILLO REPEAT-CONTAINING PROTEIN 5"/>
    <property type="match status" value="1"/>
</dbReference>
<dbReference type="Pfam" id="PF24768">
    <property type="entry name" value="ARM_ARMC5"/>
    <property type="match status" value="1"/>
</dbReference>
<dbReference type="InterPro" id="IPR016024">
    <property type="entry name" value="ARM-type_fold"/>
</dbReference>
<feature type="compositionally biased region" description="Acidic residues" evidence="1">
    <location>
        <begin position="513"/>
        <end position="534"/>
    </location>
</feature>
<dbReference type="VEuPathDB" id="VectorBase:SCAU012329"/>
<dbReference type="InterPro" id="IPR000225">
    <property type="entry name" value="Armadillo"/>
</dbReference>
<feature type="compositionally biased region" description="Polar residues" evidence="1">
    <location>
        <begin position="536"/>
        <end position="546"/>
    </location>
</feature>
<dbReference type="Gene3D" id="1.25.10.10">
    <property type="entry name" value="Leucine-rich Repeat Variant"/>
    <property type="match status" value="2"/>
</dbReference>
<dbReference type="GO" id="GO:0005829">
    <property type="term" value="C:cytosol"/>
    <property type="evidence" value="ECO:0007669"/>
    <property type="project" value="TreeGrafter"/>
</dbReference>
<dbReference type="AlphaFoldDB" id="A0A1I8PYV0"/>
<dbReference type="InterPro" id="IPR055445">
    <property type="entry name" value="ARM_ARMC5"/>
</dbReference>
<dbReference type="KEGG" id="scac:106082233"/>
<dbReference type="Gene3D" id="3.30.710.10">
    <property type="entry name" value="Potassium Channel Kv1.1, Chain A"/>
    <property type="match status" value="1"/>
</dbReference>
<dbReference type="OrthoDB" id="6086604at2759"/>
<dbReference type="InterPro" id="IPR011333">
    <property type="entry name" value="SKP1/BTB/POZ_sf"/>
</dbReference>
<evidence type="ECO:0000259" key="2">
    <source>
        <dbReference type="Pfam" id="PF24768"/>
    </source>
</evidence>
<gene>
    <name evidence="3" type="primary">106082233</name>
</gene>
<name>A0A1I8PYV0_STOCA</name>